<protein>
    <submittedName>
        <fullName evidence="6">Gluconate 5-dehydrogenase</fullName>
    </submittedName>
</protein>
<evidence type="ECO:0000256" key="1">
    <source>
        <dbReference type="ARBA" id="ARBA00006484"/>
    </source>
</evidence>
<dbReference type="SUPFAM" id="SSF51735">
    <property type="entry name" value="NAD(P)-binding Rossmann-fold domains"/>
    <property type="match status" value="1"/>
</dbReference>
<sequence length="259" mass="26660">MRTVGQLFDLRGRTALVTGGSRGLGLQLATALGEQGATVVLSARKADDLDEAVAQLAARGITAHGIAADLADPDAADRLAAAALDRLGHLDILVNNAGASWGAPAEDTPLAAWDKVMDLNVRAVFLLCQAVGRRSMIPRRAGRIINVASIAGLAGNPPGTMKTLAYNTSKGAIVNFTRTLAGEWGEYGINVNAIAPGFFPSKMTHGLLSRMGEQLAAQAPLHRLGGDADLKGAVVLFASEAGRHITGQILAIDGGVSAV</sequence>
<dbReference type="NCBIfam" id="NF006070">
    <property type="entry name" value="PRK08213.1"/>
    <property type="match status" value="1"/>
</dbReference>
<accession>A0A562RKQ1</accession>
<dbReference type="InterPro" id="IPR020904">
    <property type="entry name" value="Sc_DH/Rdtase_CS"/>
</dbReference>
<gene>
    <name evidence="6" type="ORF">IP91_00240</name>
</gene>
<organism evidence="6 7">
    <name type="scientific">Pseudoduganella lurida</name>
    <dbReference type="NCBI Taxonomy" id="1036180"/>
    <lineage>
        <taxon>Bacteria</taxon>
        <taxon>Pseudomonadati</taxon>
        <taxon>Pseudomonadota</taxon>
        <taxon>Betaproteobacteria</taxon>
        <taxon>Burkholderiales</taxon>
        <taxon>Oxalobacteraceae</taxon>
        <taxon>Telluria group</taxon>
        <taxon>Pseudoduganella</taxon>
    </lineage>
</organism>
<dbReference type="PRINTS" id="PR00080">
    <property type="entry name" value="SDRFAMILY"/>
</dbReference>
<dbReference type="Pfam" id="PF00106">
    <property type="entry name" value="adh_short"/>
    <property type="match status" value="1"/>
</dbReference>
<keyword evidence="3" id="KW-0560">Oxidoreductase</keyword>
<evidence type="ECO:0000256" key="3">
    <source>
        <dbReference type="ARBA" id="ARBA00023002"/>
    </source>
</evidence>
<dbReference type="FunFam" id="3.40.50.720:FF:000084">
    <property type="entry name" value="Short-chain dehydrogenase reductase"/>
    <property type="match status" value="1"/>
</dbReference>
<feature type="domain" description="Ketoreductase" evidence="5">
    <location>
        <begin position="13"/>
        <end position="187"/>
    </location>
</feature>
<dbReference type="InterPro" id="IPR002347">
    <property type="entry name" value="SDR_fam"/>
</dbReference>
<dbReference type="PANTHER" id="PTHR43618">
    <property type="entry name" value="7-ALPHA-HYDROXYSTEROID DEHYDROGENASE"/>
    <property type="match status" value="1"/>
</dbReference>
<proteinExistence type="inferred from homology"/>
<evidence type="ECO:0000313" key="6">
    <source>
        <dbReference type="EMBL" id="TWI69174.1"/>
    </source>
</evidence>
<dbReference type="SMART" id="SM00822">
    <property type="entry name" value="PKS_KR"/>
    <property type="match status" value="1"/>
</dbReference>
<dbReference type="InterPro" id="IPR036291">
    <property type="entry name" value="NAD(P)-bd_dom_sf"/>
</dbReference>
<evidence type="ECO:0000256" key="2">
    <source>
        <dbReference type="ARBA" id="ARBA00022857"/>
    </source>
</evidence>
<dbReference type="PANTHER" id="PTHR43618:SF8">
    <property type="entry name" value="7ALPHA-HYDROXYSTEROID DEHYDROGENASE"/>
    <property type="match status" value="1"/>
</dbReference>
<dbReference type="GO" id="GO:0016491">
    <property type="term" value="F:oxidoreductase activity"/>
    <property type="evidence" value="ECO:0007669"/>
    <property type="project" value="UniProtKB-KW"/>
</dbReference>
<name>A0A562RKQ1_9BURK</name>
<dbReference type="Proteomes" id="UP000318431">
    <property type="component" value="Unassembled WGS sequence"/>
</dbReference>
<reference evidence="6 7" key="1">
    <citation type="journal article" date="2015" name="Stand. Genomic Sci.">
        <title>Genomic Encyclopedia of Bacterial and Archaeal Type Strains, Phase III: the genomes of soil and plant-associated and newly described type strains.</title>
        <authorList>
            <person name="Whitman W.B."/>
            <person name="Woyke T."/>
            <person name="Klenk H.P."/>
            <person name="Zhou Y."/>
            <person name="Lilburn T.G."/>
            <person name="Beck B.J."/>
            <person name="De Vos P."/>
            <person name="Vandamme P."/>
            <person name="Eisen J.A."/>
            <person name="Garrity G."/>
            <person name="Hugenholtz P."/>
            <person name="Kyrpides N.C."/>
        </authorList>
    </citation>
    <scope>NUCLEOTIDE SEQUENCE [LARGE SCALE GENOMIC DNA]</scope>
    <source>
        <strain evidence="6 7">CGMCC 1.10822</strain>
    </source>
</reference>
<comment type="caution">
    <text evidence="6">The sequence shown here is derived from an EMBL/GenBank/DDBJ whole genome shotgun (WGS) entry which is preliminary data.</text>
</comment>
<evidence type="ECO:0000313" key="7">
    <source>
        <dbReference type="Proteomes" id="UP000318431"/>
    </source>
</evidence>
<dbReference type="InterPro" id="IPR052178">
    <property type="entry name" value="Sec_Metab_Biosynth_SDR"/>
</dbReference>
<keyword evidence="2" id="KW-0521">NADP</keyword>
<keyword evidence="7" id="KW-1185">Reference proteome</keyword>
<dbReference type="AlphaFoldDB" id="A0A562RKQ1"/>
<dbReference type="PROSITE" id="PS00061">
    <property type="entry name" value="ADH_SHORT"/>
    <property type="match status" value="1"/>
</dbReference>
<evidence type="ECO:0000259" key="5">
    <source>
        <dbReference type="SMART" id="SM00822"/>
    </source>
</evidence>
<dbReference type="InterPro" id="IPR057326">
    <property type="entry name" value="KR_dom"/>
</dbReference>
<dbReference type="OrthoDB" id="9803333at2"/>
<dbReference type="RefSeq" id="WP_145646945.1">
    <property type="nucleotide sequence ID" value="NZ_VLLB01000001.1"/>
</dbReference>
<comment type="similarity">
    <text evidence="1 4">Belongs to the short-chain dehydrogenases/reductases (SDR) family.</text>
</comment>
<dbReference type="EMBL" id="VLLB01000001">
    <property type="protein sequence ID" value="TWI69174.1"/>
    <property type="molecule type" value="Genomic_DNA"/>
</dbReference>
<dbReference type="Gene3D" id="3.40.50.720">
    <property type="entry name" value="NAD(P)-binding Rossmann-like Domain"/>
    <property type="match status" value="1"/>
</dbReference>
<dbReference type="PRINTS" id="PR00081">
    <property type="entry name" value="GDHRDH"/>
</dbReference>
<evidence type="ECO:0000256" key="4">
    <source>
        <dbReference type="RuleBase" id="RU000363"/>
    </source>
</evidence>